<evidence type="ECO:0000256" key="1">
    <source>
        <dbReference type="ARBA" id="ARBA00023002"/>
    </source>
</evidence>
<reference evidence="3" key="1">
    <citation type="submission" date="2018-05" db="EMBL/GenBank/DDBJ databases">
        <authorList>
            <person name="Lanie J.A."/>
            <person name="Ng W.-L."/>
            <person name="Kazmierczak K.M."/>
            <person name="Andrzejewski T.M."/>
            <person name="Davidsen T.M."/>
            <person name="Wayne K.J."/>
            <person name="Tettelin H."/>
            <person name="Glass J.I."/>
            <person name="Rusch D."/>
            <person name="Podicherti R."/>
            <person name="Tsui H.-C.T."/>
            <person name="Winkler M.E."/>
        </authorList>
    </citation>
    <scope>NUCLEOTIDE SEQUENCE</scope>
</reference>
<dbReference type="InterPro" id="IPR011251">
    <property type="entry name" value="Luciferase-like_dom"/>
</dbReference>
<gene>
    <name evidence="3" type="ORF">METZ01_LOCUS2945</name>
</gene>
<sequence>MHVDLILDSRLNASEITELGLLAEKYGVHTIWVASYLDSREPFVNLSQLASQSSQINLGPVALNPFDTHPIRIAAGLLTLNELSNGRASIVIGGGGEALQSLNLKTVKRVRAVRECIEILKSISPSHALNYDGEIFQVNNYHPFWATQSMPRVYVAANKPQMLKMSSRLSDGIMMSDLPALLIKRTVEEVSAHLGAFGRDLDDFQFNNFMAWALYDDKEEAIKEAKQWLGYRGLFRRWVITTFMSDADYDLIEAHKQEIYQMPKLNTHSVPGIPDDLLDKLVDHLTLTGHVSEVDQKIEHLLALKAAGLTDVALELRQNPAASIKLIGEQVIPALKN</sequence>
<dbReference type="PANTHER" id="PTHR43244">
    <property type="match status" value="1"/>
</dbReference>
<proteinExistence type="predicted"/>
<dbReference type="PANTHER" id="PTHR43244:SF1">
    <property type="entry name" value="5,10-METHYLENETETRAHYDROMETHANOPTERIN REDUCTASE"/>
    <property type="match status" value="1"/>
</dbReference>
<dbReference type="InterPro" id="IPR036661">
    <property type="entry name" value="Luciferase-like_sf"/>
</dbReference>
<feature type="domain" description="Luciferase-like" evidence="2">
    <location>
        <begin position="12"/>
        <end position="309"/>
    </location>
</feature>
<name>A0A381N661_9ZZZZ</name>
<keyword evidence="1" id="KW-0560">Oxidoreductase</keyword>
<dbReference type="Pfam" id="PF00296">
    <property type="entry name" value="Bac_luciferase"/>
    <property type="match status" value="1"/>
</dbReference>
<organism evidence="3">
    <name type="scientific">marine metagenome</name>
    <dbReference type="NCBI Taxonomy" id="408172"/>
    <lineage>
        <taxon>unclassified sequences</taxon>
        <taxon>metagenomes</taxon>
        <taxon>ecological metagenomes</taxon>
    </lineage>
</organism>
<dbReference type="GO" id="GO:0016705">
    <property type="term" value="F:oxidoreductase activity, acting on paired donors, with incorporation or reduction of molecular oxygen"/>
    <property type="evidence" value="ECO:0007669"/>
    <property type="project" value="InterPro"/>
</dbReference>
<dbReference type="AlphaFoldDB" id="A0A381N661"/>
<protein>
    <recommendedName>
        <fullName evidence="2">Luciferase-like domain-containing protein</fullName>
    </recommendedName>
</protein>
<evidence type="ECO:0000313" key="3">
    <source>
        <dbReference type="EMBL" id="SUZ50091.1"/>
    </source>
</evidence>
<dbReference type="SUPFAM" id="SSF51679">
    <property type="entry name" value="Bacterial luciferase-like"/>
    <property type="match status" value="1"/>
</dbReference>
<dbReference type="InterPro" id="IPR050564">
    <property type="entry name" value="F420-G6PD/mer"/>
</dbReference>
<dbReference type="Gene3D" id="3.20.20.30">
    <property type="entry name" value="Luciferase-like domain"/>
    <property type="match status" value="1"/>
</dbReference>
<evidence type="ECO:0000259" key="2">
    <source>
        <dbReference type="Pfam" id="PF00296"/>
    </source>
</evidence>
<dbReference type="EMBL" id="UINC01000152">
    <property type="protein sequence ID" value="SUZ50091.1"/>
    <property type="molecule type" value="Genomic_DNA"/>
</dbReference>
<accession>A0A381N661</accession>